<dbReference type="InterPro" id="IPR011701">
    <property type="entry name" value="MFS"/>
</dbReference>
<evidence type="ECO:0000256" key="6">
    <source>
        <dbReference type="ARBA" id="ARBA00023136"/>
    </source>
</evidence>
<name>A0AAQ4CQY1_9CREN</name>
<dbReference type="PROSITE" id="PS00217">
    <property type="entry name" value="SUGAR_TRANSPORT_2"/>
    <property type="match status" value="1"/>
</dbReference>
<reference evidence="9 10" key="1">
    <citation type="journal article" date="2022" name="Microbiol. Resour. Announc.">
        <title>Complete Genome Sequence of the Hyperthermophilic and Acidophilic Archaeon Saccharolobus caldissimus Strain HS-3T.</title>
        <authorList>
            <person name="Sakai H.D."/>
            <person name="Kurosawa N."/>
        </authorList>
    </citation>
    <scope>NUCLEOTIDE SEQUENCE [LARGE SCALE GENOMIC DNA]</scope>
    <source>
        <strain evidence="9 10">JCM32116</strain>
    </source>
</reference>
<comment type="subcellular location">
    <subcellularLocation>
        <location evidence="1">Cell membrane</location>
        <topology evidence="1">Multi-pass membrane protein</topology>
    </subcellularLocation>
</comment>
<dbReference type="KEGG" id="scas:SACC_12290"/>
<evidence type="ECO:0000313" key="9">
    <source>
        <dbReference type="EMBL" id="BDB98212.1"/>
    </source>
</evidence>
<dbReference type="SUPFAM" id="SSF103473">
    <property type="entry name" value="MFS general substrate transporter"/>
    <property type="match status" value="1"/>
</dbReference>
<feature type="transmembrane region" description="Helical" evidence="7">
    <location>
        <begin position="271"/>
        <end position="296"/>
    </location>
</feature>
<dbReference type="EMBL" id="AP025226">
    <property type="protein sequence ID" value="BDB98212.1"/>
    <property type="molecule type" value="Genomic_DNA"/>
</dbReference>
<dbReference type="RefSeq" id="WP_229572129.1">
    <property type="nucleotide sequence ID" value="NZ_AP025226.1"/>
</dbReference>
<feature type="transmembrane region" description="Helical" evidence="7">
    <location>
        <begin position="308"/>
        <end position="325"/>
    </location>
</feature>
<dbReference type="InterPro" id="IPR036259">
    <property type="entry name" value="MFS_trans_sf"/>
</dbReference>
<feature type="transmembrane region" description="Helical" evidence="7">
    <location>
        <begin position="44"/>
        <end position="72"/>
    </location>
</feature>
<evidence type="ECO:0000256" key="4">
    <source>
        <dbReference type="ARBA" id="ARBA00022692"/>
    </source>
</evidence>
<feature type="transmembrane region" description="Helical" evidence="7">
    <location>
        <begin position="180"/>
        <end position="201"/>
    </location>
</feature>
<feature type="transmembrane region" description="Helical" evidence="7">
    <location>
        <begin position="104"/>
        <end position="124"/>
    </location>
</feature>
<keyword evidence="6 7" id="KW-0472">Membrane</keyword>
<evidence type="ECO:0000256" key="7">
    <source>
        <dbReference type="SAM" id="Phobius"/>
    </source>
</evidence>
<feature type="transmembrane region" description="Helical" evidence="7">
    <location>
        <begin position="399"/>
        <end position="421"/>
    </location>
</feature>
<dbReference type="PANTHER" id="PTHR43045">
    <property type="entry name" value="SHIKIMATE TRANSPORTER"/>
    <property type="match status" value="1"/>
</dbReference>
<feature type="transmembrane region" description="Helical" evidence="7">
    <location>
        <begin position="20"/>
        <end position="38"/>
    </location>
</feature>
<feature type="transmembrane region" description="Helical" evidence="7">
    <location>
        <begin position="331"/>
        <end position="361"/>
    </location>
</feature>
<feature type="transmembrane region" description="Helical" evidence="7">
    <location>
        <begin position="373"/>
        <end position="393"/>
    </location>
</feature>
<evidence type="ECO:0000313" key="10">
    <source>
        <dbReference type="Proteomes" id="UP001319921"/>
    </source>
</evidence>
<dbReference type="Pfam" id="PF07690">
    <property type="entry name" value="MFS_1"/>
    <property type="match status" value="1"/>
</dbReference>
<evidence type="ECO:0000256" key="3">
    <source>
        <dbReference type="ARBA" id="ARBA00022475"/>
    </source>
</evidence>
<evidence type="ECO:0000256" key="1">
    <source>
        <dbReference type="ARBA" id="ARBA00004651"/>
    </source>
</evidence>
<dbReference type="InterPro" id="IPR020846">
    <property type="entry name" value="MFS_dom"/>
</dbReference>
<feature type="transmembrane region" description="Helical" evidence="7">
    <location>
        <begin position="145"/>
        <end position="174"/>
    </location>
</feature>
<gene>
    <name evidence="9" type="ORF">SACC_12290</name>
</gene>
<dbReference type="PANTHER" id="PTHR43045:SF1">
    <property type="entry name" value="SHIKIMATE TRANSPORTER"/>
    <property type="match status" value="1"/>
</dbReference>
<dbReference type="Proteomes" id="UP001319921">
    <property type="component" value="Chromosome"/>
</dbReference>
<evidence type="ECO:0000256" key="5">
    <source>
        <dbReference type="ARBA" id="ARBA00022989"/>
    </source>
</evidence>
<dbReference type="Gene3D" id="1.20.1250.20">
    <property type="entry name" value="MFS general substrate transporter like domains"/>
    <property type="match status" value="1"/>
</dbReference>
<feature type="domain" description="Major facilitator superfamily (MFS) profile" evidence="8">
    <location>
        <begin position="8"/>
        <end position="427"/>
    </location>
</feature>
<organism evidence="9 10">
    <name type="scientific">Saccharolobus caldissimus</name>
    <dbReference type="NCBI Taxonomy" id="1702097"/>
    <lineage>
        <taxon>Archaea</taxon>
        <taxon>Thermoproteota</taxon>
        <taxon>Thermoprotei</taxon>
        <taxon>Sulfolobales</taxon>
        <taxon>Sulfolobaceae</taxon>
        <taxon>Saccharolobus</taxon>
    </lineage>
</organism>
<evidence type="ECO:0000259" key="8">
    <source>
        <dbReference type="PROSITE" id="PS50850"/>
    </source>
</evidence>
<dbReference type="GO" id="GO:0005886">
    <property type="term" value="C:plasma membrane"/>
    <property type="evidence" value="ECO:0007669"/>
    <property type="project" value="UniProtKB-SubCell"/>
</dbReference>
<keyword evidence="10" id="KW-1185">Reference proteome</keyword>
<dbReference type="PROSITE" id="PS50850">
    <property type="entry name" value="MFS"/>
    <property type="match status" value="1"/>
</dbReference>
<dbReference type="GeneID" id="68865969"/>
<keyword evidence="4 7" id="KW-0812">Transmembrane</keyword>
<proteinExistence type="predicted"/>
<feature type="transmembrane region" description="Helical" evidence="7">
    <location>
        <begin position="230"/>
        <end position="251"/>
    </location>
</feature>
<dbReference type="InterPro" id="IPR005829">
    <property type="entry name" value="Sugar_transporter_CS"/>
</dbReference>
<accession>A0AAQ4CQY1</accession>
<keyword evidence="3" id="KW-1003">Cell membrane</keyword>
<keyword evidence="2" id="KW-0813">Transport</keyword>
<dbReference type="GO" id="GO:0022857">
    <property type="term" value="F:transmembrane transporter activity"/>
    <property type="evidence" value="ECO:0007669"/>
    <property type="project" value="InterPro"/>
</dbReference>
<sequence length="439" mass="48429">MVSMKNKVIIASSFGMALEWYDFFTYSYVATIIAPLFFPSINPIASLLAVYVTFFIGFLGRPLGGIIFGYLGDKLGRRYSLIFTILLTGFSVFFIGLLPTYYQIGILAPILLALLRFLDGVALGGEWGGAFSLTSEYVNPNRRGLYSGILQSTVSIASLLVTGLILLITILIGVKGFDVIGWRIIFMSGLLIAIIGLIIRLRIEDSPVFRKLQGEGKISKNPLSEAIKNYWKPLLTGLLIVGIINGAWYYTNFAYSISYATTIAKKFHYPYVTLQTVDFAVFIASIIGIFASIMFGYLSDLIGRRKQIIINSVFALLLAFPYYYLLLQGNFLSIASSIIIGAILIYYFAGAITPIFLVELFPPQVRYTGISMAYQIGVGFIGGLTPFILTYLVYVTHNIFSPVLFTIITGLVVLGLSLGAIKETKGNIYEGEDILKTSK</sequence>
<protein>
    <submittedName>
        <fullName evidence="9">MFS transporter</fullName>
    </submittedName>
</protein>
<dbReference type="AlphaFoldDB" id="A0AAQ4CQY1"/>
<keyword evidence="5 7" id="KW-1133">Transmembrane helix</keyword>
<feature type="transmembrane region" description="Helical" evidence="7">
    <location>
        <begin position="79"/>
        <end position="98"/>
    </location>
</feature>
<evidence type="ECO:0000256" key="2">
    <source>
        <dbReference type="ARBA" id="ARBA00022448"/>
    </source>
</evidence>